<dbReference type="GO" id="GO:0005576">
    <property type="term" value="C:extracellular region"/>
    <property type="evidence" value="ECO:0007669"/>
    <property type="project" value="UniProtKB-SubCell"/>
</dbReference>
<sequence length="300" mass="32708">MLLSTLGALIVSSLAGLSVAQDDQLSTVTNQSTPIASLYGDSFKNAGGKVLTEQVNVYVVFYGNWTSLQDEQTTFMNFIDGVSSTQWFSTLRQYTDSDGHGVTGPLNVAAAVNDAGSRGLTLSDANVHKQIILDAVNSGYLSPTNQIDPNGIYVLFAGNDVSDSEFCTRNCGYNSHSDQFQYMFIGYPGTCTDYCIPPMIHDYSPNESPAIDAAVTIFSHEVQDLLTDPRNDAWMIQQNGTTIELGDFCAGSDVPDGEWYGTVNKIEEKNATYNLEVGNQKFLVQTIFDLENKKCVLSKS</sequence>
<keyword evidence="2" id="KW-0964">Secreted</keyword>
<dbReference type="Proteomes" id="UP001209540">
    <property type="component" value="Unassembled WGS sequence"/>
</dbReference>
<accession>A0AAD5PCX8</accession>
<comment type="caution">
    <text evidence="6">The sequence shown here is derived from an EMBL/GenBank/DDBJ whole genome shotgun (WGS) entry which is preliminary data.</text>
</comment>
<evidence type="ECO:0000256" key="4">
    <source>
        <dbReference type="ARBA" id="ARBA00023591"/>
    </source>
</evidence>
<comment type="similarity">
    <text evidence="4">Belongs to the EXORDIUM family.</text>
</comment>
<reference evidence="6" key="1">
    <citation type="journal article" date="2022" name="IScience">
        <title>Evolution of zygomycete secretomes and the origins of terrestrial fungal ecologies.</title>
        <authorList>
            <person name="Chang Y."/>
            <person name="Wang Y."/>
            <person name="Mondo S."/>
            <person name="Ahrendt S."/>
            <person name="Andreopoulos W."/>
            <person name="Barry K."/>
            <person name="Beard J."/>
            <person name="Benny G.L."/>
            <person name="Blankenship S."/>
            <person name="Bonito G."/>
            <person name="Cuomo C."/>
            <person name="Desiro A."/>
            <person name="Gervers K.A."/>
            <person name="Hundley H."/>
            <person name="Kuo A."/>
            <person name="LaButti K."/>
            <person name="Lang B.F."/>
            <person name="Lipzen A."/>
            <person name="O'Donnell K."/>
            <person name="Pangilinan J."/>
            <person name="Reynolds N."/>
            <person name="Sandor L."/>
            <person name="Smith M.E."/>
            <person name="Tsang A."/>
            <person name="Grigoriev I.V."/>
            <person name="Stajich J.E."/>
            <person name="Spatafora J.W."/>
        </authorList>
    </citation>
    <scope>NUCLEOTIDE SEQUENCE</scope>
    <source>
        <strain evidence="6">RSA 2281</strain>
    </source>
</reference>
<name>A0AAD5PCX8_9FUNG</name>
<evidence type="ECO:0000256" key="5">
    <source>
        <dbReference type="SAM" id="SignalP"/>
    </source>
</evidence>
<feature type="signal peptide" evidence="5">
    <location>
        <begin position="1"/>
        <end position="20"/>
    </location>
</feature>
<organism evidence="6 7">
    <name type="scientific">Phascolomyces articulosus</name>
    <dbReference type="NCBI Taxonomy" id="60185"/>
    <lineage>
        <taxon>Eukaryota</taxon>
        <taxon>Fungi</taxon>
        <taxon>Fungi incertae sedis</taxon>
        <taxon>Mucoromycota</taxon>
        <taxon>Mucoromycotina</taxon>
        <taxon>Mucoromycetes</taxon>
        <taxon>Mucorales</taxon>
        <taxon>Lichtheimiaceae</taxon>
        <taxon>Phascolomyces</taxon>
    </lineage>
</organism>
<evidence type="ECO:0000256" key="2">
    <source>
        <dbReference type="ARBA" id="ARBA00022525"/>
    </source>
</evidence>
<keyword evidence="3 5" id="KW-0732">Signal</keyword>
<evidence type="ECO:0000313" key="6">
    <source>
        <dbReference type="EMBL" id="KAI9258908.1"/>
    </source>
</evidence>
<dbReference type="InterPro" id="IPR006766">
    <property type="entry name" value="EXORDIUM-like"/>
</dbReference>
<dbReference type="AlphaFoldDB" id="A0AAD5PCX8"/>
<dbReference type="Pfam" id="PF04674">
    <property type="entry name" value="Phi_1"/>
    <property type="match status" value="1"/>
</dbReference>
<keyword evidence="7" id="KW-1185">Reference proteome</keyword>
<protein>
    <submittedName>
        <fullName evidence="6">Phosphate-induced protein 1</fullName>
    </submittedName>
</protein>
<evidence type="ECO:0000256" key="3">
    <source>
        <dbReference type="ARBA" id="ARBA00022729"/>
    </source>
</evidence>
<dbReference type="PANTHER" id="PTHR31279:SF58">
    <property type="entry name" value="PROTEIN EXORDIUM-LIKE 2"/>
    <property type="match status" value="1"/>
</dbReference>
<evidence type="ECO:0000256" key="1">
    <source>
        <dbReference type="ARBA" id="ARBA00004613"/>
    </source>
</evidence>
<feature type="chain" id="PRO_5042240485" evidence="5">
    <location>
        <begin position="21"/>
        <end position="300"/>
    </location>
</feature>
<dbReference type="PANTHER" id="PTHR31279">
    <property type="entry name" value="PROTEIN EXORDIUM-LIKE 5"/>
    <property type="match status" value="1"/>
</dbReference>
<gene>
    <name evidence="6" type="ORF">BDA99DRAFT_514499</name>
</gene>
<evidence type="ECO:0000313" key="7">
    <source>
        <dbReference type="Proteomes" id="UP001209540"/>
    </source>
</evidence>
<comment type="subcellular location">
    <subcellularLocation>
        <location evidence="1">Secreted</location>
    </subcellularLocation>
</comment>
<dbReference type="EMBL" id="JAIXMP010000018">
    <property type="protein sequence ID" value="KAI9258908.1"/>
    <property type="molecule type" value="Genomic_DNA"/>
</dbReference>
<reference evidence="6" key="2">
    <citation type="submission" date="2023-02" db="EMBL/GenBank/DDBJ databases">
        <authorList>
            <consortium name="DOE Joint Genome Institute"/>
            <person name="Mondo S.J."/>
            <person name="Chang Y."/>
            <person name="Wang Y."/>
            <person name="Ahrendt S."/>
            <person name="Andreopoulos W."/>
            <person name="Barry K."/>
            <person name="Beard J."/>
            <person name="Benny G.L."/>
            <person name="Blankenship S."/>
            <person name="Bonito G."/>
            <person name="Cuomo C."/>
            <person name="Desiro A."/>
            <person name="Gervers K.A."/>
            <person name="Hundley H."/>
            <person name="Kuo A."/>
            <person name="LaButti K."/>
            <person name="Lang B.F."/>
            <person name="Lipzen A."/>
            <person name="O'Donnell K."/>
            <person name="Pangilinan J."/>
            <person name="Reynolds N."/>
            <person name="Sandor L."/>
            <person name="Smith M.W."/>
            <person name="Tsang A."/>
            <person name="Grigoriev I.V."/>
            <person name="Stajich J.E."/>
            <person name="Spatafora J.W."/>
        </authorList>
    </citation>
    <scope>NUCLEOTIDE SEQUENCE</scope>
    <source>
        <strain evidence="6">RSA 2281</strain>
    </source>
</reference>
<proteinExistence type="inferred from homology"/>